<dbReference type="Proteomes" id="UP000823046">
    <property type="component" value="Unassembled WGS sequence"/>
</dbReference>
<evidence type="ECO:0000259" key="7">
    <source>
        <dbReference type="PROSITE" id="PS50802"/>
    </source>
</evidence>
<dbReference type="PANTHER" id="PTHR12931:SF15">
    <property type="entry name" value="UBIQUITIN THIOESTERASE OTUBAIN-LIKE"/>
    <property type="match status" value="1"/>
</dbReference>
<keyword evidence="9" id="KW-1185">Reference proteome</keyword>
<protein>
    <recommendedName>
        <fullName evidence="2">ubiquitinyl hydrolase 1</fullName>
        <ecNumber evidence="2">3.4.19.12</ecNumber>
    </recommendedName>
</protein>
<gene>
    <name evidence="8" type="ORF">IE077_003765</name>
</gene>
<dbReference type="PROSITE" id="PS50802">
    <property type="entry name" value="OTU"/>
    <property type="match status" value="1"/>
</dbReference>
<dbReference type="InterPro" id="IPR019400">
    <property type="entry name" value="Peptidase_C65_otubain"/>
</dbReference>
<dbReference type="CDD" id="cd22749">
    <property type="entry name" value="Otubain_C65"/>
    <property type="match status" value="1"/>
</dbReference>
<reference evidence="8 9" key="1">
    <citation type="journal article" date="2020" name="bioRxiv">
        <title>Metabolic contributions of an alphaproteobacterial endosymbiont in the apicomplexan Cardiosporidium cionae.</title>
        <authorList>
            <person name="Hunter E.S."/>
            <person name="Paight C.J."/>
            <person name="Lane C.E."/>
        </authorList>
    </citation>
    <scope>NUCLEOTIDE SEQUENCE [LARGE SCALE GENOMIC DNA]</scope>
    <source>
        <strain evidence="8">ESH_2018</strain>
    </source>
</reference>
<feature type="domain" description="OTU" evidence="7">
    <location>
        <begin position="70"/>
        <end position="278"/>
    </location>
</feature>
<evidence type="ECO:0000256" key="5">
    <source>
        <dbReference type="ARBA" id="ARBA00022801"/>
    </source>
</evidence>
<evidence type="ECO:0000256" key="2">
    <source>
        <dbReference type="ARBA" id="ARBA00012759"/>
    </source>
</evidence>
<dbReference type="SUPFAM" id="SSF54001">
    <property type="entry name" value="Cysteine proteinases"/>
    <property type="match status" value="1"/>
</dbReference>
<accession>A0ABQ7J473</accession>
<evidence type="ECO:0000256" key="4">
    <source>
        <dbReference type="ARBA" id="ARBA00022786"/>
    </source>
</evidence>
<dbReference type="InterPro" id="IPR042467">
    <property type="entry name" value="Peptidase_C65_otubain_sub2"/>
</dbReference>
<evidence type="ECO:0000256" key="3">
    <source>
        <dbReference type="ARBA" id="ARBA00022670"/>
    </source>
</evidence>
<dbReference type="EC" id="3.4.19.12" evidence="2"/>
<keyword evidence="5" id="KW-0378">Hydrolase</keyword>
<dbReference type="Gene3D" id="1.20.1300.20">
    <property type="entry name" value="Peptidase C65 Otubain, subdomain 2"/>
    <property type="match status" value="1"/>
</dbReference>
<dbReference type="PANTHER" id="PTHR12931">
    <property type="entry name" value="UBIQUITIN THIOLESTERASE PROTEIN OTUB"/>
    <property type="match status" value="1"/>
</dbReference>
<name>A0ABQ7J473_9APIC</name>
<proteinExistence type="predicted"/>
<keyword evidence="4" id="KW-0833">Ubl conjugation pathway</keyword>
<dbReference type="InterPro" id="IPR038765">
    <property type="entry name" value="Papain-like_cys_pep_sf"/>
</dbReference>
<comment type="catalytic activity">
    <reaction evidence="1">
        <text>Thiol-dependent hydrolysis of ester, thioester, amide, peptide and isopeptide bonds formed by the C-terminal Gly of ubiquitin (a 76-residue protein attached to proteins as an intracellular targeting signal).</text>
        <dbReference type="EC" id="3.4.19.12"/>
    </reaction>
</comment>
<organism evidence="8 9">
    <name type="scientific">Cardiosporidium cionae</name>
    <dbReference type="NCBI Taxonomy" id="476202"/>
    <lineage>
        <taxon>Eukaryota</taxon>
        <taxon>Sar</taxon>
        <taxon>Alveolata</taxon>
        <taxon>Apicomplexa</taxon>
        <taxon>Aconoidasida</taxon>
        <taxon>Nephromycida</taxon>
        <taxon>Cardiosporidium</taxon>
    </lineage>
</organism>
<dbReference type="InterPro" id="IPR042468">
    <property type="entry name" value="Peptidase_C65_otubain_sub1"/>
</dbReference>
<sequence>MTVDTAVIFQRVPVTMNESFDECHPNLPPSIEMITDSFVNHTEDLGVLREEFSNNDLFLRKIDSLERTCSSFRRVKKDGCCFYRAFLFGVFEYLVKNKSKIPDFAKLMQHNRQLIHEAGYTMSTIDDFYEAVDTVILKGVFHVSEFVDCLDKVASPAASLETVEEIMNFPSSTNYLVVFARLLTATHMKLNKESFEPFLVDYADIDEFCKSEVDPMYVEAEQLQVIALSSILQMPITIRCIDSSETSLADKQVFPDPTATSVLHLLYRPGHYDLIYEKE</sequence>
<dbReference type="Pfam" id="PF10275">
    <property type="entry name" value="Peptidase_C65"/>
    <property type="match status" value="1"/>
</dbReference>
<evidence type="ECO:0000256" key="1">
    <source>
        <dbReference type="ARBA" id="ARBA00000707"/>
    </source>
</evidence>
<dbReference type="EMBL" id="JADAQX010001368">
    <property type="protein sequence ID" value="KAF8817839.1"/>
    <property type="molecule type" value="Genomic_DNA"/>
</dbReference>
<dbReference type="Gene3D" id="3.30.200.60">
    <property type="entry name" value="Peptidase C65 Otubain, subdomain 1"/>
    <property type="match status" value="1"/>
</dbReference>
<keyword evidence="3" id="KW-0645">Protease</keyword>
<evidence type="ECO:0000313" key="9">
    <source>
        <dbReference type="Proteomes" id="UP000823046"/>
    </source>
</evidence>
<dbReference type="InterPro" id="IPR003323">
    <property type="entry name" value="OTU_dom"/>
</dbReference>
<evidence type="ECO:0000313" key="8">
    <source>
        <dbReference type="EMBL" id="KAF8817839.1"/>
    </source>
</evidence>
<keyword evidence="6" id="KW-0788">Thiol protease</keyword>
<comment type="caution">
    <text evidence="8">The sequence shown here is derived from an EMBL/GenBank/DDBJ whole genome shotgun (WGS) entry which is preliminary data.</text>
</comment>
<evidence type="ECO:0000256" key="6">
    <source>
        <dbReference type="ARBA" id="ARBA00022807"/>
    </source>
</evidence>